<evidence type="ECO:0000313" key="4">
    <source>
        <dbReference type="RefSeq" id="XP_022108786.1"/>
    </source>
</evidence>
<dbReference type="Pfam" id="PF04000">
    <property type="entry name" value="Sas10_Utp3"/>
    <property type="match status" value="1"/>
</dbReference>
<dbReference type="KEGG" id="aplc:110989027"/>
<comment type="similarity">
    <text evidence="1">Belongs to the SAS10 family.</text>
</comment>
<dbReference type="GO" id="GO:0032040">
    <property type="term" value="C:small-subunit processome"/>
    <property type="evidence" value="ECO:0007669"/>
    <property type="project" value="TreeGrafter"/>
</dbReference>
<feature type="compositionally biased region" description="Basic and acidic residues" evidence="2">
    <location>
        <begin position="312"/>
        <end position="324"/>
    </location>
</feature>
<evidence type="ECO:0000313" key="3">
    <source>
        <dbReference type="Proteomes" id="UP000694845"/>
    </source>
</evidence>
<protein>
    <submittedName>
        <fullName evidence="4">Neuroguidin-like isoform X1</fullName>
    </submittedName>
</protein>
<feature type="compositionally biased region" description="Acidic residues" evidence="2">
    <location>
        <begin position="183"/>
        <end position="198"/>
    </location>
</feature>
<dbReference type="AlphaFoldDB" id="A0A8B7ZYX9"/>
<dbReference type="GO" id="GO:0000462">
    <property type="term" value="P:maturation of SSU-rRNA from tricistronic rRNA transcript (SSU-rRNA, 5.8S rRNA, LSU-rRNA)"/>
    <property type="evidence" value="ECO:0007669"/>
    <property type="project" value="TreeGrafter"/>
</dbReference>
<dbReference type="RefSeq" id="XP_022108786.1">
    <property type="nucleotide sequence ID" value="XM_022253094.1"/>
</dbReference>
<gene>
    <name evidence="4" type="primary">LOC110989027</name>
</gene>
<sequence>MPTVASLPSIVGPAQLQLRGPVCMCQSHCQVMKCNFQINYVKCEHMVTEQDISKLLSFLKGLSDQVSDVSSSIQSLLKKVDSGEISTSKGITFLEVKYHLLLSYLMNLTYVMLQKTEGRKLSGCPAVDRLVEMRTVLERMRPIDQKLQYQVDKLVKTALTGAIAENDPLRYRPNPANLRSKLEEEENQDESSEEEEEEAKPKKYVPPKVVAMHYDGDETVKQRQEKQLEKAKKRALSSALMQELKGEYFDGPEEVREGVNLHRLKEDKEARHKIEYEEDYFVRLPVTRKEKQAQRRLATTSSLKSLTRFDDITALDQTREDMPAKKKRKLPSKLRKKLQKSAAKKRKRKF</sequence>
<organism evidence="3 4">
    <name type="scientific">Acanthaster planci</name>
    <name type="common">Crown-of-thorns starfish</name>
    <dbReference type="NCBI Taxonomy" id="133434"/>
    <lineage>
        <taxon>Eukaryota</taxon>
        <taxon>Metazoa</taxon>
        <taxon>Echinodermata</taxon>
        <taxon>Eleutherozoa</taxon>
        <taxon>Asterozoa</taxon>
        <taxon>Asteroidea</taxon>
        <taxon>Valvatacea</taxon>
        <taxon>Valvatida</taxon>
        <taxon>Acanthasteridae</taxon>
        <taxon>Acanthaster</taxon>
    </lineage>
</organism>
<keyword evidence="3" id="KW-1185">Reference proteome</keyword>
<evidence type="ECO:0000256" key="2">
    <source>
        <dbReference type="SAM" id="MobiDB-lite"/>
    </source>
</evidence>
<dbReference type="PANTHER" id="PTHR13237">
    <property type="entry name" value="SOMETHING ABOUT SILENCING PROTEIN 10-RELATED"/>
    <property type="match status" value="1"/>
</dbReference>
<dbReference type="PANTHER" id="PTHR13237:SF9">
    <property type="entry name" value="NEUROGUIDIN"/>
    <property type="match status" value="1"/>
</dbReference>
<feature type="compositionally biased region" description="Basic residues" evidence="2">
    <location>
        <begin position="325"/>
        <end position="350"/>
    </location>
</feature>
<proteinExistence type="inferred from homology"/>
<dbReference type="Proteomes" id="UP000694845">
    <property type="component" value="Unplaced"/>
</dbReference>
<feature type="region of interest" description="Disordered" evidence="2">
    <location>
        <begin position="166"/>
        <end position="204"/>
    </location>
</feature>
<evidence type="ECO:0000256" key="1">
    <source>
        <dbReference type="ARBA" id="ARBA00010979"/>
    </source>
</evidence>
<dbReference type="OrthoDB" id="203440at2759"/>
<name>A0A8B7ZYX9_ACAPL</name>
<dbReference type="GeneID" id="110989027"/>
<feature type="region of interest" description="Disordered" evidence="2">
    <location>
        <begin position="312"/>
        <end position="350"/>
    </location>
</feature>
<reference evidence="4" key="1">
    <citation type="submission" date="2025-08" db="UniProtKB">
        <authorList>
            <consortium name="RefSeq"/>
        </authorList>
    </citation>
    <scope>IDENTIFICATION</scope>
</reference>
<dbReference type="InterPro" id="IPR007146">
    <property type="entry name" value="Sas10/Utp3/C1D"/>
</dbReference>
<dbReference type="CTD" id="25983"/>
<accession>A0A8B7ZYX9</accession>